<evidence type="ECO:0000313" key="3">
    <source>
        <dbReference type="Proteomes" id="UP000740727"/>
    </source>
</evidence>
<evidence type="ECO:0000313" key="2">
    <source>
        <dbReference type="EMBL" id="NBR94268.1"/>
    </source>
</evidence>
<feature type="transmembrane region" description="Helical" evidence="1">
    <location>
        <begin position="12"/>
        <end position="33"/>
    </location>
</feature>
<comment type="caution">
    <text evidence="2">The sequence shown here is derived from an EMBL/GenBank/DDBJ whole genome shotgun (WGS) entry which is preliminary data.</text>
</comment>
<protein>
    <submittedName>
        <fullName evidence="2">Uncharacterized protein</fullName>
    </submittedName>
</protein>
<sequence length="62" mass="6986">MASDDGAFWSIFSYLLSGLVVWGGIGALIAHFFHFRLALPLGLLIGIAASFYLIWIRFIRQR</sequence>
<keyword evidence="1" id="KW-1133">Transmembrane helix</keyword>
<dbReference type="EMBL" id="RFXN01000088">
    <property type="protein sequence ID" value="NBR94268.1"/>
    <property type="molecule type" value="Genomic_DNA"/>
</dbReference>
<evidence type="ECO:0000256" key="1">
    <source>
        <dbReference type="SAM" id="Phobius"/>
    </source>
</evidence>
<name>A0A965LL26_9PROT</name>
<dbReference type="Proteomes" id="UP000740727">
    <property type="component" value="Unassembled WGS sequence"/>
</dbReference>
<organism evidence="2 3">
    <name type="scientific">Candidatus Fonsibacter lacus</name>
    <dbReference type="NCBI Taxonomy" id="2576439"/>
    <lineage>
        <taxon>Bacteria</taxon>
        <taxon>Pseudomonadati</taxon>
        <taxon>Pseudomonadota</taxon>
        <taxon>Alphaproteobacteria</taxon>
        <taxon>Candidatus Pelagibacterales</taxon>
        <taxon>Candidatus Pelagibacterales incertae sedis</taxon>
        <taxon>Candidatus Fonsibacter</taxon>
    </lineage>
</organism>
<keyword evidence="1" id="KW-0472">Membrane</keyword>
<feature type="transmembrane region" description="Helical" evidence="1">
    <location>
        <begin position="39"/>
        <end position="59"/>
    </location>
</feature>
<dbReference type="AlphaFoldDB" id="A0A965LL26"/>
<keyword evidence="1" id="KW-0812">Transmembrane</keyword>
<reference evidence="2" key="1">
    <citation type="submission" date="2018-10" db="EMBL/GenBank/DDBJ databases">
        <title>Iterative Subtractive Binning of Freshwater Chronoseries Metagenomes Recovers Nearly Complete Genomes from over Four Hundred Novel Species.</title>
        <authorList>
            <person name="Rodriguez-R L.M."/>
            <person name="Tsementzi D."/>
            <person name="Luo C."/>
            <person name="Konstantinidis K.T."/>
        </authorList>
    </citation>
    <scope>NUCLEOTIDE SEQUENCE</scope>
    <source>
        <strain evidence="2">WB5_2A_028</strain>
    </source>
</reference>
<proteinExistence type="predicted"/>
<accession>A0A965LL26</accession>
<gene>
    <name evidence="2" type="ORF">EBT44_05505</name>
</gene>